<dbReference type="EMBL" id="JBHRXY010000004">
    <property type="protein sequence ID" value="MFC3629441.1"/>
    <property type="molecule type" value="Genomic_DNA"/>
</dbReference>
<dbReference type="Pfam" id="PF07992">
    <property type="entry name" value="Pyr_redox_2"/>
    <property type="match status" value="1"/>
</dbReference>
<feature type="domain" description="FAD/NAD(P)-binding" evidence="5">
    <location>
        <begin position="4"/>
        <end position="290"/>
    </location>
</feature>
<organism evidence="7 8">
    <name type="scientific">Paracoccus angustae</name>
    <dbReference type="NCBI Taxonomy" id="1671480"/>
    <lineage>
        <taxon>Bacteria</taxon>
        <taxon>Pseudomonadati</taxon>
        <taxon>Pseudomonadota</taxon>
        <taxon>Alphaproteobacteria</taxon>
        <taxon>Rhodobacterales</taxon>
        <taxon>Paracoccaceae</taxon>
        <taxon>Paracoccus</taxon>
    </lineage>
</organism>
<dbReference type="InterPro" id="IPR023753">
    <property type="entry name" value="FAD/NAD-binding_dom"/>
</dbReference>
<keyword evidence="3" id="KW-0274">FAD</keyword>
<dbReference type="Gene3D" id="3.50.50.60">
    <property type="entry name" value="FAD/NAD(P)-binding domain"/>
    <property type="match status" value="2"/>
</dbReference>
<sequence length="402" mass="41048">MGGMVIIGAGECGTRAAFALREQGWTGPVTLVGAENGLPYERPPLSKPEGSGARRKAICDGAQLDGAGIDYRPGLSATAIDRAARTVALSDGRALPYARLLLATGAEPRRLACPGAGLAHDFRTHLDAVRVFAAAASGARVAIVGAGLIGMELAAVLRGRGASVDVIEAGPTVMARAVPPRLADRLLARHRAEGVRVHLDAGVSAITPKAVELADGRPIPADLVVAAIGVVPRTGLAEAAGLATGNGILTDACLRTGDPDILAAGDCAAVGIAPGRHLRQESWRSARAQADAAARNMINPPAPFAATSWFWSDQYDLGLQVAGHPAAHLPLVTRPLPNGGEVGFHLDEGRLVAAAGLGTGNAVARDIKLAEMLITAKACPDPDALADPGVNLKSLLKTLRAA</sequence>
<evidence type="ECO:0000256" key="2">
    <source>
        <dbReference type="ARBA" id="ARBA00022630"/>
    </source>
</evidence>
<protein>
    <submittedName>
        <fullName evidence="7">NAD(P)/FAD-dependent oxidoreductase</fullName>
    </submittedName>
</protein>
<dbReference type="PANTHER" id="PTHR43557">
    <property type="entry name" value="APOPTOSIS-INDUCING FACTOR 1"/>
    <property type="match status" value="1"/>
</dbReference>
<gene>
    <name evidence="7" type="ORF">ACFOM8_08270</name>
</gene>
<evidence type="ECO:0000313" key="8">
    <source>
        <dbReference type="Proteomes" id="UP001595539"/>
    </source>
</evidence>
<keyword evidence="4" id="KW-0560">Oxidoreductase</keyword>
<proteinExistence type="predicted"/>
<evidence type="ECO:0000259" key="5">
    <source>
        <dbReference type="Pfam" id="PF07992"/>
    </source>
</evidence>
<name>A0ABV7U381_9RHOB</name>
<keyword evidence="2" id="KW-0285">Flavoprotein</keyword>
<dbReference type="PRINTS" id="PR00469">
    <property type="entry name" value="PNDRDTASEII"/>
</dbReference>
<dbReference type="PANTHER" id="PTHR43557:SF2">
    <property type="entry name" value="RIESKE DOMAIN-CONTAINING PROTEIN-RELATED"/>
    <property type="match status" value="1"/>
</dbReference>
<evidence type="ECO:0000259" key="6">
    <source>
        <dbReference type="Pfam" id="PF14759"/>
    </source>
</evidence>
<reference evidence="8" key="1">
    <citation type="journal article" date="2019" name="Int. J. Syst. Evol. Microbiol.">
        <title>The Global Catalogue of Microorganisms (GCM) 10K type strain sequencing project: providing services to taxonomists for standard genome sequencing and annotation.</title>
        <authorList>
            <consortium name="The Broad Institute Genomics Platform"/>
            <consortium name="The Broad Institute Genome Sequencing Center for Infectious Disease"/>
            <person name="Wu L."/>
            <person name="Ma J."/>
        </authorList>
    </citation>
    <scope>NUCLEOTIDE SEQUENCE [LARGE SCALE GENOMIC DNA]</scope>
    <source>
        <strain evidence="8">KCTC 42473</strain>
    </source>
</reference>
<dbReference type="Pfam" id="PF14759">
    <property type="entry name" value="Reductase_C"/>
    <property type="match status" value="1"/>
</dbReference>
<evidence type="ECO:0000256" key="1">
    <source>
        <dbReference type="ARBA" id="ARBA00001974"/>
    </source>
</evidence>
<dbReference type="InterPro" id="IPR036188">
    <property type="entry name" value="FAD/NAD-bd_sf"/>
</dbReference>
<dbReference type="InterPro" id="IPR016156">
    <property type="entry name" value="FAD/NAD-linked_Rdtase_dimer_sf"/>
</dbReference>
<dbReference type="RefSeq" id="WP_377760997.1">
    <property type="nucleotide sequence ID" value="NZ_JBHRXY010000004.1"/>
</dbReference>
<dbReference type="SUPFAM" id="SSF51905">
    <property type="entry name" value="FAD/NAD(P)-binding domain"/>
    <property type="match status" value="1"/>
</dbReference>
<dbReference type="InterPro" id="IPR050446">
    <property type="entry name" value="FAD-oxidoreductase/Apoptosis"/>
</dbReference>
<evidence type="ECO:0000256" key="4">
    <source>
        <dbReference type="ARBA" id="ARBA00023002"/>
    </source>
</evidence>
<dbReference type="Proteomes" id="UP001595539">
    <property type="component" value="Unassembled WGS sequence"/>
</dbReference>
<dbReference type="PRINTS" id="PR00368">
    <property type="entry name" value="FADPNR"/>
</dbReference>
<comment type="caution">
    <text evidence="7">The sequence shown here is derived from an EMBL/GenBank/DDBJ whole genome shotgun (WGS) entry which is preliminary data.</text>
</comment>
<feature type="domain" description="Reductase C-terminal" evidence="6">
    <location>
        <begin position="309"/>
        <end position="396"/>
    </location>
</feature>
<dbReference type="SUPFAM" id="SSF55424">
    <property type="entry name" value="FAD/NAD-linked reductases, dimerisation (C-terminal) domain"/>
    <property type="match status" value="1"/>
</dbReference>
<evidence type="ECO:0000256" key="3">
    <source>
        <dbReference type="ARBA" id="ARBA00022827"/>
    </source>
</evidence>
<keyword evidence="8" id="KW-1185">Reference proteome</keyword>
<accession>A0ABV7U381</accession>
<comment type="cofactor">
    <cofactor evidence="1">
        <name>FAD</name>
        <dbReference type="ChEBI" id="CHEBI:57692"/>
    </cofactor>
</comment>
<dbReference type="InterPro" id="IPR028202">
    <property type="entry name" value="Reductase_C"/>
</dbReference>
<dbReference type="Gene3D" id="3.30.390.30">
    <property type="match status" value="1"/>
</dbReference>
<evidence type="ECO:0000313" key="7">
    <source>
        <dbReference type="EMBL" id="MFC3629441.1"/>
    </source>
</evidence>